<evidence type="ECO:0000256" key="3">
    <source>
        <dbReference type="ARBA" id="ARBA00013192"/>
    </source>
</evidence>
<dbReference type="PATRIC" id="fig|1225564.3.peg.3812"/>
<dbReference type="CDD" id="cd06978">
    <property type="entry name" value="cupin_EctC"/>
    <property type="match status" value="1"/>
</dbReference>
<proteinExistence type="inferred from homology"/>
<evidence type="ECO:0000313" key="8">
    <source>
        <dbReference type="EMBL" id="KLK92409.1"/>
    </source>
</evidence>
<dbReference type="RefSeq" id="WP_047189780.1">
    <property type="nucleotide sequence ID" value="NZ_LCYG01000036.1"/>
</dbReference>
<dbReference type="Gene3D" id="2.60.120.10">
    <property type="entry name" value="Jelly Rolls"/>
    <property type="match status" value="1"/>
</dbReference>
<dbReference type="OrthoDB" id="9801830at2"/>
<dbReference type="EC" id="4.2.1.108" evidence="3"/>
<dbReference type="GO" id="GO:0033990">
    <property type="term" value="F:ectoine synthase activity"/>
    <property type="evidence" value="ECO:0007669"/>
    <property type="project" value="UniProtKB-EC"/>
</dbReference>
<evidence type="ECO:0000256" key="5">
    <source>
        <dbReference type="ARBA" id="ARBA00023239"/>
    </source>
</evidence>
<reference evidence="8 9" key="1">
    <citation type="submission" date="2015-05" db="EMBL/GenBank/DDBJ databases">
        <title>Draft genome sequence of Microvirga vignae strain BR3299, a novel nitrogen fixing bacteria isolated from Brazil semi-aired region.</title>
        <authorList>
            <person name="Zilli J.E."/>
            <person name="Passos S.R."/>
            <person name="Leite J."/>
            <person name="Baldani J.I."/>
            <person name="Xavier G.R."/>
            <person name="Rumjaneck N.G."/>
            <person name="Simoes-Araujo J.L."/>
        </authorList>
    </citation>
    <scope>NUCLEOTIDE SEQUENCE [LARGE SCALE GENOMIC DNA]</scope>
    <source>
        <strain evidence="8 9">BR3299</strain>
    </source>
</reference>
<dbReference type="STRING" id="1225564.AA309_14655"/>
<dbReference type="PANTHER" id="PTHR39289:SF1">
    <property type="entry name" value="L-ECTOINE SYNTHASE"/>
    <property type="match status" value="1"/>
</dbReference>
<dbReference type="PANTHER" id="PTHR39289">
    <property type="match status" value="1"/>
</dbReference>
<comment type="caution">
    <text evidence="8">The sequence shown here is derived from an EMBL/GenBank/DDBJ whole genome shotgun (WGS) entry which is preliminary data.</text>
</comment>
<evidence type="ECO:0000256" key="1">
    <source>
        <dbReference type="ARBA" id="ARBA00005181"/>
    </source>
</evidence>
<evidence type="ECO:0000256" key="6">
    <source>
        <dbReference type="ARBA" id="ARBA00033271"/>
    </source>
</evidence>
<sequence>MIVRKLEDVEGTARDVAWGNGRSRRFLTKADGVPYSLTDTIVKAGTSSFLQYRNHIETCYCIAGKGRVREDITGEEHVIVPGTMYALDKNDAHYLIADEEDLRLVCVFFPGLNGDEVHDLTSKKLSSAY</sequence>
<evidence type="ECO:0000256" key="7">
    <source>
        <dbReference type="ARBA" id="ARBA00048714"/>
    </source>
</evidence>
<organism evidence="8 9">
    <name type="scientific">Microvirga vignae</name>
    <dbReference type="NCBI Taxonomy" id="1225564"/>
    <lineage>
        <taxon>Bacteria</taxon>
        <taxon>Pseudomonadati</taxon>
        <taxon>Pseudomonadota</taxon>
        <taxon>Alphaproteobacteria</taxon>
        <taxon>Hyphomicrobiales</taxon>
        <taxon>Methylobacteriaceae</taxon>
        <taxon>Microvirga</taxon>
    </lineage>
</organism>
<keyword evidence="5" id="KW-0456">Lyase</keyword>
<dbReference type="NCBIfam" id="NF009806">
    <property type="entry name" value="PRK13290.1"/>
    <property type="match status" value="1"/>
</dbReference>
<dbReference type="GO" id="GO:0019491">
    <property type="term" value="P:ectoine biosynthetic process"/>
    <property type="evidence" value="ECO:0007669"/>
    <property type="project" value="UniProtKB-UniPathway"/>
</dbReference>
<dbReference type="AlphaFoldDB" id="A0A0H1RBK2"/>
<name>A0A0H1RBK2_9HYPH</name>
<evidence type="ECO:0000313" key="9">
    <source>
        <dbReference type="Proteomes" id="UP000035489"/>
    </source>
</evidence>
<gene>
    <name evidence="8" type="ORF">AA309_14655</name>
</gene>
<comment type="similarity">
    <text evidence="2">Belongs to the ectoine synthase family.</text>
</comment>
<dbReference type="Proteomes" id="UP000035489">
    <property type="component" value="Unassembled WGS sequence"/>
</dbReference>
<dbReference type="SUPFAM" id="SSF51182">
    <property type="entry name" value="RmlC-like cupins"/>
    <property type="match status" value="1"/>
</dbReference>
<dbReference type="InterPro" id="IPR014710">
    <property type="entry name" value="RmlC-like_jellyroll"/>
</dbReference>
<dbReference type="Pfam" id="PF06339">
    <property type="entry name" value="Ectoine_synth"/>
    <property type="match status" value="1"/>
</dbReference>
<comment type="pathway">
    <text evidence="1">Amine and polyamine biosynthesis; ectoine biosynthesis; L-ectoine from L-aspartate 4-semialdehyde: step 3/3.</text>
</comment>
<dbReference type="InterPro" id="IPR011051">
    <property type="entry name" value="RmlC_Cupin_sf"/>
</dbReference>
<dbReference type="InterPro" id="IPR010462">
    <property type="entry name" value="Ectoine_synth"/>
</dbReference>
<comment type="catalytic activity">
    <reaction evidence="7">
        <text>(2S)-4-acetamido-2-aminobutanoate = L-ectoine + H2O</text>
        <dbReference type="Rhea" id="RHEA:17281"/>
        <dbReference type="ChEBI" id="CHEBI:15377"/>
        <dbReference type="ChEBI" id="CHEBI:58515"/>
        <dbReference type="ChEBI" id="CHEBI:58929"/>
        <dbReference type="EC" id="4.2.1.108"/>
    </reaction>
</comment>
<dbReference type="EMBL" id="LCYG01000036">
    <property type="protein sequence ID" value="KLK92409.1"/>
    <property type="molecule type" value="Genomic_DNA"/>
</dbReference>
<accession>A0A0H1RBK2</accession>
<evidence type="ECO:0000256" key="4">
    <source>
        <dbReference type="ARBA" id="ARBA00019707"/>
    </source>
</evidence>
<evidence type="ECO:0000256" key="2">
    <source>
        <dbReference type="ARBA" id="ARBA00009637"/>
    </source>
</evidence>
<dbReference type="UniPathway" id="UPA00067">
    <property type="reaction ID" value="UER00123"/>
</dbReference>
<keyword evidence="9" id="KW-1185">Reference proteome</keyword>
<protein>
    <recommendedName>
        <fullName evidence="4">L-ectoine synthase</fullName>
        <ecNumber evidence="3">4.2.1.108</ecNumber>
    </recommendedName>
    <alternativeName>
        <fullName evidence="6">N-acetyldiaminobutyrate dehydratase</fullName>
    </alternativeName>
</protein>